<dbReference type="InterPro" id="IPR013986">
    <property type="entry name" value="DExx_box_DNA_helicase_dom_sf"/>
</dbReference>
<dbReference type="EC" id="5.6.2.4" evidence="11"/>
<comment type="subunit">
    <text evidence="11">Homodimer.</text>
</comment>
<dbReference type="InterPro" id="IPR014017">
    <property type="entry name" value="DNA_helicase_UvrD-like_C"/>
</dbReference>
<reference evidence="16" key="1">
    <citation type="submission" date="2024-06" db="EMBL/GenBank/DDBJ databases">
        <title>Radixoralia hellwigii gen. nov., sp nov., isolated from a root canal in the human oral cavity.</title>
        <authorList>
            <person name="Bartsch S."/>
            <person name="Wittmer A."/>
            <person name="Schulz A.-K."/>
            <person name="Neumann-Schaal M."/>
            <person name="Wolf J."/>
            <person name="Gronow S."/>
            <person name="Tennert C."/>
            <person name="Haecker G."/>
            <person name="Cieplik F."/>
            <person name="Al-Ahmad A."/>
        </authorList>
    </citation>
    <scope>NUCLEOTIDE SEQUENCE [LARGE SCALE GENOMIC DNA]</scope>
    <source>
        <strain evidence="16">Wk13</strain>
    </source>
</reference>
<dbReference type="InterPro" id="IPR027417">
    <property type="entry name" value="P-loop_NTPase"/>
</dbReference>
<dbReference type="Gene3D" id="3.40.50.300">
    <property type="entry name" value="P-loop containing nucleotide triphosphate hydrolases"/>
    <property type="match status" value="2"/>
</dbReference>
<evidence type="ECO:0000256" key="7">
    <source>
        <dbReference type="ARBA" id="ARBA00023125"/>
    </source>
</evidence>
<dbReference type="PANTHER" id="PTHR11070:SF64">
    <property type="entry name" value="ATP-DEPENDENT DNA HELICASE REP"/>
    <property type="match status" value="1"/>
</dbReference>
<keyword evidence="2 11" id="KW-0235">DNA replication</keyword>
<dbReference type="Pfam" id="PF00580">
    <property type="entry name" value="UvrD-helicase"/>
    <property type="match status" value="1"/>
</dbReference>
<dbReference type="InterPro" id="IPR005752">
    <property type="entry name" value="Helicase_Rep"/>
</dbReference>
<dbReference type="CDD" id="cd18807">
    <property type="entry name" value="SF1_C_UvrD"/>
    <property type="match status" value="1"/>
</dbReference>
<feature type="domain" description="UvrD-like helicase C-terminal" evidence="14">
    <location>
        <begin position="279"/>
        <end position="558"/>
    </location>
</feature>
<proteinExistence type="inferred from homology"/>
<keyword evidence="8 11" id="KW-0413">Isomerase</keyword>
<organism evidence="15 16">
    <name type="scientific">Dentiradicibacter hellwigii</name>
    <dbReference type="NCBI Taxonomy" id="3149053"/>
    <lineage>
        <taxon>Bacteria</taxon>
        <taxon>Pseudomonadati</taxon>
        <taxon>Pseudomonadota</taxon>
        <taxon>Betaproteobacteria</taxon>
        <taxon>Rhodocyclales</taxon>
        <taxon>Rhodocyclaceae</taxon>
        <taxon>Dentiradicibacter</taxon>
    </lineage>
</organism>
<evidence type="ECO:0000256" key="5">
    <source>
        <dbReference type="ARBA" id="ARBA00022806"/>
    </source>
</evidence>
<feature type="binding site" evidence="12">
    <location>
        <begin position="24"/>
        <end position="31"/>
    </location>
    <ligand>
        <name>ATP</name>
        <dbReference type="ChEBI" id="CHEBI:30616"/>
    </ligand>
</feature>
<comment type="similarity">
    <text evidence="1 11">Belongs to the helicase family. UvrD subfamily.</text>
</comment>
<evidence type="ECO:0000256" key="10">
    <source>
        <dbReference type="ARBA" id="ARBA00048988"/>
    </source>
</evidence>
<dbReference type="PANTHER" id="PTHR11070">
    <property type="entry name" value="UVRD / RECB / PCRA DNA HELICASE FAMILY MEMBER"/>
    <property type="match status" value="1"/>
</dbReference>
<protein>
    <recommendedName>
        <fullName evidence="11">ATP-dependent DNA helicase Rep</fullName>
        <ecNumber evidence="11">5.6.2.4</ecNumber>
    </recommendedName>
    <alternativeName>
        <fullName evidence="11">DNA 3'-5' helicase Rep</fullName>
    </alternativeName>
</protein>
<evidence type="ECO:0000313" key="16">
    <source>
        <dbReference type="Proteomes" id="UP001574673"/>
    </source>
</evidence>
<dbReference type="Gene3D" id="1.10.10.160">
    <property type="match status" value="1"/>
</dbReference>
<feature type="domain" description="UvrD-like helicase ATP-binding" evidence="13">
    <location>
        <begin position="3"/>
        <end position="278"/>
    </location>
</feature>
<dbReference type="InterPro" id="IPR000212">
    <property type="entry name" value="DNA_helicase_UvrD/REP"/>
</dbReference>
<dbReference type="CDD" id="cd17932">
    <property type="entry name" value="DEXQc_UvrD"/>
    <property type="match status" value="1"/>
</dbReference>
<keyword evidence="3 11" id="KW-0547">Nucleotide-binding</keyword>
<evidence type="ECO:0000256" key="9">
    <source>
        <dbReference type="ARBA" id="ARBA00034617"/>
    </source>
</evidence>
<comment type="catalytic activity">
    <reaction evidence="10 11">
        <text>ATP + H2O = ADP + phosphate + H(+)</text>
        <dbReference type="Rhea" id="RHEA:13065"/>
        <dbReference type="ChEBI" id="CHEBI:15377"/>
        <dbReference type="ChEBI" id="CHEBI:15378"/>
        <dbReference type="ChEBI" id="CHEBI:30616"/>
        <dbReference type="ChEBI" id="CHEBI:43474"/>
        <dbReference type="ChEBI" id="CHEBI:456216"/>
        <dbReference type="EC" id="5.6.2.4"/>
    </reaction>
</comment>
<keyword evidence="6 11" id="KW-0067">ATP-binding</keyword>
<evidence type="ECO:0000256" key="4">
    <source>
        <dbReference type="ARBA" id="ARBA00022801"/>
    </source>
</evidence>
<evidence type="ECO:0000256" key="11">
    <source>
        <dbReference type="HAMAP-Rule" id="MF_01920"/>
    </source>
</evidence>
<keyword evidence="5 11" id="KW-0347">Helicase</keyword>
<evidence type="ECO:0000313" key="15">
    <source>
        <dbReference type="EMBL" id="MFA9950667.1"/>
    </source>
</evidence>
<feature type="binding site" evidence="11">
    <location>
        <position position="276"/>
    </location>
    <ligand>
        <name>ATP</name>
        <dbReference type="ChEBI" id="CHEBI:30616"/>
    </ligand>
</feature>
<dbReference type="Pfam" id="PF13361">
    <property type="entry name" value="UvrD_C"/>
    <property type="match status" value="1"/>
</dbReference>
<name>A0ABV4UGE8_9RHOO</name>
<dbReference type="PROSITE" id="PS51217">
    <property type="entry name" value="UVRD_HELICASE_CTER"/>
    <property type="match status" value="1"/>
</dbReference>
<dbReference type="Gene3D" id="1.10.486.10">
    <property type="entry name" value="PCRA, domain 4"/>
    <property type="match status" value="1"/>
</dbReference>
<sequence>MSIQLNPPQREAIHYLDGPLLVLAGAGSGKTRVITEKIAYLIRACGLSPATIAAITFTNKAAREMRERVEKLLGSRPEGLTISTFHALGMRILREEARALGYKPNFSIFDAADALGIVSDFAGSADKATIRRLQTQISHWKNALVSPDAARRAAGNESEARAAQAYAGYVATLKAYQAVDFDDLIALPVMLFETFPETLEKWQHRLRYLLIDEYQDTNACQYRLLRQLAGVRAAFTAVGDDDQAIYGWRGADIENLRGLPRDYPQLKVIKLEQNYRSTVRILKAANALIANNQKLFEKKLWSDLGYGDPIRVTACKDNEKEAEQVVMKLQAHRFEHQAKFSDYAILYRGNFQARLLEQHLRDQRVPYILSGGQSFFDKTEIKDITAYLRLLTNRDDDPAFIRAATTPRRGIGSATLEALGAYAGERRRSLFAAVGEEGFAQRVQARQLSALQDFCRFIDRLEQRAHREPAERVMNDLLDAIGYEAWLRGEDERKAAETRWANVQELVQWLVRRGEEDGKTLIELTQMIALINLLDRQQEGSAGMPDAVQLSTLHAAKGLEFGHVFLIGVEEGVLPHRESLDPAKLEEERRLMYVGITRARRSLHISYAERRKQGREFLPSAPSRFIAEMGKDDLRFSGSGANAAATDKASGSARLAAMRAMLAGKAK</sequence>
<comment type="catalytic activity">
    <reaction evidence="9 11">
        <text>Couples ATP hydrolysis with the unwinding of duplex DNA by translocating in the 3'-5' direction.</text>
        <dbReference type="EC" id="5.6.2.4"/>
    </reaction>
</comment>
<evidence type="ECO:0000256" key="8">
    <source>
        <dbReference type="ARBA" id="ARBA00023235"/>
    </source>
</evidence>
<gene>
    <name evidence="11" type="primary">rep</name>
    <name evidence="15" type="ORF">ABCS64_10125</name>
</gene>
<comment type="caution">
    <text evidence="15">The sequence shown here is derived from an EMBL/GenBank/DDBJ whole genome shotgun (WGS) entry which is preliminary data.</text>
</comment>
<evidence type="ECO:0000256" key="1">
    <source>
        <dbReference type="ARBA" id="ARBA00009922"/>
    </source>
</evidence>
<evidence type="ECO:0000256" key="12">
    <source>
        <dbReference type="PROSITE-ProRule" id="PRU00560"/>
    </source>
</evidence>
<comment type="function">
    <text evidence="11">Rep helicase is a single-stranded DNA-dependent ATPase involved in DNA replication; it can initiate unwinding at a nick in the DNA. It binds to the single-stranded DNA and acts in a progressive fashion along the DNA in the 3' to 5' direction.</text>
</comment>
<evidence type="ECO:0000259" key="13">
    <source>
        <dbReference type="PROSITE" id="PS51198"/>
    </source>
</evidence>
<dbReference type="EMBL" id="JBEUWX010000002">
    <property type="protein sequence ID" value="MFA9950667.1"/>
    <property type="molecule type" value="Genomic_DNA"/>
</dbReference>
<dbReference type="PROSITE" id="PS51198">
    <property type="entry name" value="UVRD_HELICASE_ATP_BIND"/>
    <property type="match status" value="1"/>
</dbReference>
<keyword evidence="16" id="KW-1185">Reference proteome</keyword>
<keyword evidence="7 11" id="KW-0238">DNA-binding</keyword>
<dbReference type="SUPFAM" id="SSF52540">
    <property type="entry name" value="P-loop containing nucleoside triphosphate hydrolases"/>
    <property type="match status" value="1"/>
</dbReference>
<evidence type="ECO:0000256" key="6">
    <source>
        <dbReference type="ARBA" id="ARBA00022840"/>
    </source>
</evidence>
<dbReference type="HAMAP" id="MF_01920">
    <property type="entry name" value="Helicase_Rep"/>
    <property type="match status" value="1"/>
</dbReference>
<dbReference type="Proteomes" id="UP001574673">
    <property type="component" value="Unassembled WGS sequence"/>
</dbReference>
<accession>A0ABV4UGE8</accession>
<keyword evidence="4 11" id="KW-0378">Hydrolase</keyword>
<dbReference type="InterPro" id="IPR014016">
    <property type="entry name" value="UvrD-like_ATP-bd"/>
</dbReference>
<evidence type="ECO:0000256" key="2">
    <source>
        <dbReference type="ARBA" id="ARBA00022705"/>
    </source>
</evidence>
<dbReference type="RefSeq" id="WP_418891708.1">
    <property type="nucleotide sequence ID" value="NZ_JBEUWX010000002.1"/>
</dbReference>
<evidence type="ECO:0000259" key="14">
    <source>
        <dbReference type="PROSITE" id="PS51217"/>
    </source>
</evidence>
<evidence type="ECO:0000256" key="3">
    <source>
        <dbReference type="ARBA" id="ARBA00022741"/>
    </source>
</evidence>